<keyword evidence="3 7" id="KW-0812">Transmembrane</keyword>
<evidence type="ECO:0000313" key="8">
    <source>
        <dbReference type="EMBL" id="THG31572.1"/>
    </source>
</evidence>
<comment type="caution">
    <text evidence="8">The sequence shown here is derived from an EMBL/GenBank/DDBJ whole genome shotgun (WGS) entry which is preliminary data.</text>
</comment>
<evidence type="ECO:0000256" key="6">
    <source>
        <dbReference type="SAM" id="MobiDB-lite"/>
    </source>
</evidence>
<keyword evidence="2" id="KW-1003">Cell membrane</keyword>
<feature type="transmembrane region" description="Helical" evidence="7">
    <location>
        <begin position="134"/>
        <end position="152"/>
    </location>
</feature>
<gene>
    <name evidence="8" type="ORF">E6C64_05715</name>
</gene>
<dbReference type="Pfam" id="PF02653">
    <property type="entry name" value="BPD_transp_2"/>
    <property type="match status" value="1"/>
</dbReference>
<reference evidence="8 9" key="1">
    <citation type="submission" date="2019-04" db="EMBL/GenBank/DDBJ databases">
        <authorList>
            <person name="Jiang L."/>
        </authorList>
    </citation>
    <scope>NUCLEOTIDE SEQUENCE [LARGE SCALE GENOMIC DNA]</scope>
    <source>
        <strain evidence="8 9">YIM 131853</strain>
    </source>
</reference>
<accession>A0A4S4FP05</accession>
<evidence type="ECO:0000256" key="4">
    <source>
        <dbReference type="ARBA" id="ARBA00022989"/>
    </source>
</evidence>
<feature type="transmembrane region" description="Helical" evidence="7">
    <location>
        <begin position="64"/>
        <end position="87"/>
    </location>
</feature>
<keyword evidence="9" id="KW-1185">Reference proteome</keyword>
<comment type="subcellular location">
    <subcellularLocation>
        <location evidence="1">Cell membrane</location>
        <topology evidence="1">Multi-pass membrane protein</topology>
    </subcellularLocation>
</comment>
<feature type="transmembrane region" description="Helical" evidence="7">
    <location>
        <begin position="184"/>
        <end position="207"/>
    </location>
</feature>
<dbReference type="GO" id="GO:0005886">
    <property type="term" value="C:plasma membrane"/>
    <property type="evidence" value="ECO:0007669"/>
    <property type="project" value="UniProtKB-SubCell"/>
</dbReference>
<organism evidence="8 9">
    <name type="scientific">Naasia lichenicola</name>
    <dbReference type="NCBI Taxonomy" id="2565933"/>
    <lineage>
        <taxon>Bacteria</taxon>
        <taxon>Bacillati</taxon>
        <taxon>Actinomycetota</taxon>
        <taxon>Actinomycetes</taxon>
        <taxon>Micrococcales</taxon>
        <taxon>Microbacteriaceae</taxon>
        <taxon>Naasia</taxon>
    </lineage>
</organism>
<name>A0A4S4FP05_9MICO</name>
<evidence type="ECO:0000256" key="7">
    <source>
        <dbReference type="SAM" id="Phobius"/>
    </source>
</evidence>
<sequence>MSDTSLKSTALEPPASAPWYRKFLTIYGMVALTVVLFVIFAIARPTTFPTLTNFQVLASGNATLFILALAATIPMVAGKIDLSFGYGVGLWQVMALQWQLQGLDYRIVIVLVLLGGAVVGFLNALLIEAARVDAFIATLATGQVIFAITYWVTGGRQITDAGGRRAAAFDQLANWSLGPVPGPFIIGLLIAVALWLVLDYLPVGRYLYAIGANPRAAELTGIKRRRFIFGAMIASGMLTGLAGILLSARQGGVAQSNIGPEYLLPALTAAFLGSTTIRPGRVNALGTIIGVFIATIGISGLMQLLPGQFYLEPLFNGLTLVAAITIASLASRRRIAKANAPVTPVAADPPSAPPVDQSPSAVETPARASS</sequence>
<proteinExistence type="predicted"/>
<keyword evidence="5 7" id="KW-0472">Membrane</keyword>
<evidence type="ECO:0000256" key="3">
    <source>
        <dbReference type="ARBA" id="ARBA00022692"/>
    </source>
</evidence>
<evidence type="ECO:0000256" key="1">
    <source>
        <dbReference type="ARBA" id="ARBA00004651"/>
    </source>
</evidence>
<dbReference type="RefSeq" id="WP_136426692.1">
    <property type="nucleotide sequence ID" value="NZ_SSSM01000003.1"/>
</dbReference>
<feature type="transmembrane region" description="Helical" evidence="7">
    <location>
        <begin position="314"/>
        <end position="331"/>
    </location>
</feature>
<dbReference type="AlphaFoldDB" id="A0A4S4FP05"/>
<dbReference type="InterPro" id="IPR001851">
    <property type="entry name" value="ABC_transp_permease"/>
</dbReference>
<feature type="transmembrane region" description="Helical" evidence="7">
    <location>
        <begin position="24"/>
        <end position="43"/>
    </location>
</feature>
<evidence type="ECO:0000256" key="2">
    <source>
        <dbReference type="ARBA" id="ARBA00022475"/>
    </source>
</evidence>
<feature type="transmembrane region" description="Helical" evidence="7">
    <location>
        <begin position="107"/>
        <end position="127"/>
    </location>
</feature>
<protein>
    <submittedName>
        <fullName evidence="8">ABC transporter permease</fullName>
    </submittedName>
</protein>
<evidence type="ECO:0000256" key="5">
    <source>
        <dbReference type="ARBA" id="ARBA00023136"/>
    </source>
</evidence>
<evidence type="ECO:0000313" key="9">
    <source>
        <dbReference type="Proteomes" id="UP000309133"/>
    </source>
</evidence>
<dbReference type="Proteomes" id="UP000309133">
    <property type="component" value="Unassembled WGS sequence"/>
</dbReference>
<feature type="compositionally biased region" description="Low complexity" evidence="6">
    <location>
        <begin position="340"/>
        <end position="362"/>
    </location>
</feature>
<feature type="region of interest" description="Disordered" evidence="6">
    <location>
        <begin position="340"/>
        <end position="370"/>
    </location>
</feature>
<dbReference type="GO" id="GO:0022857">
    <property type="term" value="F:transmembrane transporter activity"/>
    <property type="evidence" value="ECO:0007669"/>
    <property type="project" value="InterPro"/>
</dbReference>
<feature type="transmembrane region" description="Helical" evidence="7">
    <location>
        <begin position="284"/>
        <end position="302"/>
    </location>
</feature>
<dbReference type="EMBL" id="SSSM01000003">
    <property type="protein sequence ID" value="THG31572.1"/>
    <property type="molecule type" value="Genomic_DNA"/>
</dbReference>
<feature type="transmembrane region" description="Helical" evidence="7">
    <location>
        <begin position="227"/>
        <end position="246"/>
    </location>
</feature>
<dbReference type="PANTHER" id="PTHR32196">
    <property type="entry name" value="ABC TRANSPORTER PERMEASE PROTEIN YPHD-RELATED-RELATED"/>
    <property type="match status" value="1"/>
</dbReference>
<dbReference type="CDD" id="cd06579">
    <property type="entry name" value="TM_PBP1_transp_AraH_like"/>
    <property type="match status" value="1"/>
</dbReference>
<feature type="transmembrane region" description="Helical" evidence="7">
    <location>
        <begin position="258"/>
        <end position="277"/>
    </location>
</feature>
<keyword evidence="4 7" id="KW-1133">Transmembrane helix</keyword>
<dbReference type="OrthoDB" id="3676653at2"/>